<dbReference type="EMBL" id="QHJG01000016">
    <property type="protein sequence ID" value="PWY55583.1"/>
    <property type="molecule type" value="Genomic_DNA"/>
</dbReference>
<evidence type="ECO:0000313" key="4">
    <source>
        <dbReference type="Proteomes" id="UP000287374"/>
    </source>
</evidence>
<protein>
    <recommendedName>
        <fullName evidence="5">Peptidase C58 YopT-type domain-containing protein</fullName>
    </recommendedName>
</protein>
<comment type="caution">
    <text evidence="1">The sequence shown here is derived from an EMBL/GenBank/DDBJ whole genome shotgun (WGS) entry which is preliminary data.</text>
</comment>
<dbReference type="OrthoDB" id="5652837at2"/>
<name>A0A317U0N3_9GAMM</name>
<evidence type="ECO:0000313" key="1">
    <source>
        <dbReference type="EMBL" id="PWY55583.1"/>
    </source>
</evidence>
<evidence type="ECO:0008006" key="5">
    <source>
        <dbReference type="Google" id="ProtNLM"/>
    </source>
</evidence>
<sequence>MNKILNLKQSSQTLIGDCYGYSLFWAKGKLVLPKDAEKSKREIPLTLDIDNAQWSQFIPNKKSAWTIDIYMDWRKEQIQKDIQEMLIQDNDTVILKYFGLIGGHALAIKKIADDRYQYFDCNDGIYEFSTDEFSKIINKITSGLYGKTFYAFGMEKISTSVDFDPNIIKNIFAATVLICAKILTSPIGIGRLAFTLFEIISEQCNQLIKNLSDFLLINPINDSQNTLCQ</sequence>
<reference evidence="1 3" key="1">
    <citation type="submission" date="2018-05" db="EMBL/GenBank/DDBJ databases">
        <title>Legionella qingyii sp.nov., whole genome shotgun sequence.</title>
        <authorList>
            <person name="Wu H."/>
            <person name="Zhu Q."/>
            <person name="Hu C."/>
        </authorList>
    </citation>
    <scope>NUCLEOTIDE SEQUENCE [LARGE SCALE GENOMIC DNA]</scope>
    <source>
        <strain evidence="1 3">HEB18</strain>
    </source>
</reference>
<dbReference type="AlphaFoldDB" id="A0A317U0N3"/>
<dbReference type="Proteomes" id="UP000287374">
    <property type="component" value="Unassembled WGS sequence"/>
</dbReference>
<proteinExistence type="predicted"/>
<dbReference type="Proteomes" id="UP000247152">
    <property type="component" value="Unassembled WGS sequence"/>
</dbReference>
<accession>A0A317U0N3</accession>
<organism evidence="1 3">
    <name type="scientific">Legionella qingyii</name>
    <dbReference type="NCBI Taxonomy" id="2184757"/>
    <lineage>
        <taxon>Bacteria</taxon>
        <taxon>Pseudomonadati</taxon>
        <taxon>Pseudomonadota</taxon>
        <taxon>Gammaproteobacteria</taxon>
        <taxon>Legionellales</taxon>
        <taxon>Legionellaceae</taxon>
        <taxon>Legionella</taxon>
    </lineage>
</organism>
<evidence type="ECO:0000313" key="2">
    <source>
        <dbReference type="EMBL" id="RUR21822.1"/>
    </source>
</evidence>
<gene>
    <name evidence="1" type="ORF">DGG96_10740</name>
    <name evidence="2" type="ORF">ELY20_11430</name>
</gene>
<keyword evidence="4" id="KW-1185">Reference proteome</keyword>
<reference evidence="2 4" key="2">
    <citation type="submission" date="2018-12" db="EMBL/GenBank/DDBJ databases">
        <title>Legionella sp,whole genome shotgun sequence.</title>
        <authorList>
            <person name="Wu H."/>
        </authorList>
    </citation>
    <scope>NUCLEOTIDE SEQUENCE [LARGE SCALE GENOMIC DNA]</scope>
    <source>
        <strain evidence="4">km489</strain>
        <strain evidence="2">Km489</strain>
    </source>
</reference>
<evidence type="ECO:0000313" key="3">
    <source>
        <dbReference type="Proteomes" id="UP000247152"/>
    </source>
</evidence>
<dbReference type="RefSeq" id="WP_110142667.1">
    <property type="nucleotide sequence ID" value="NZ_QHJG01000016.1"/>
</dbReference>
<dbReference type="EMBL" id="RZGX01000014">
    <property type="protein sequence ID" value="RUR21822.1"/>
    <property type="molecule type" value="Genomic_DNA"/>
</dbReference>